<proteinExistence type="inferred from homology"/>
<evidence type="ECO:0000313" key="3">
    <source>
        <dbReference type="Proteomes" id="UP000231279"/>
    </source>
</evidence>
<evidence type="ECO:0000256" key="1">
    <source>
        <dbReference type="ARBA" id="ARBA00005437"/>
    </source>
</evidence>
<sequence>MFFFLKSTSRTVHHYHEQQEENKNVGTTTTSEASSISLTVWRKSLIFSCSGFTVINGSDGGLAFRVDNYTGRPDQILLMDGYGDPIFTICRRKKLGLLYDYWLIYEGEVDKYCNNTNKKPAFCVRKNISMFVQRKVNVLAYIYHGTSGKSHTHMVEGSYKHRSCKILDESRRVVGEIKKKEATIGRGVSFGLEVFQLIIEPGFESRFAMAVVLLLDQMFS</sequence>
<gene>
    <name evidence="2" type="ORF">CDL12_26178</name>
</gene>
<comment type="caution">
    <text evidence="2">The sequence shown here is derived from an EMBL/GenBank/DDBJ whole genome shotgun (WGS) entry which is preliminary data.</text>
</comment>
<dbReference type="PANTHER" id="PTHR31087:SF14">
    <property type="entry name" value="PROTEIN LURP-ONE-RELATED 17"/>
    <property type="match status" value="1"/>
</dbReference>
<dbReference type="InterPro" id="IPR038595">
    <property type="entry name" value="LOR_sf"/>
</dbReference>
<dbReference type="EMBL" id="NKXS01006478">
    <property type="protein sequence ID" value="PIN01313.1"/>
    <property type="molecule type" value="Genomic_DNA"/>
</dbReference>
<keyword evidence="3" id="KW-1185">Reference proteome</keyword>
<dbReference type="OrthoDB" id="1876238at2759"/>
<evidence type="ECO:0000313" key="2">
    <source>
        <dbReference type="EMBL" id="PIN01313.1"/>
    </source>
</evidence>
<dbReference type="STRING" id="429701.A0A2G9G7N8"/>
<evidence type="ECO:0008006" key="4">
    <source>
        <dbReference type="Google" id="ProtNLM"/>
    </source>
</evidence>
<protein>
    <recommendedName>
        <fullName evidence="4">Tubby C-terminal domain-containing protein</fullName>
    </recommendedName>
</protein>
<name>A0A2G9G7N8_9LAMI</name>
<comment type="similarity">
    <text evidence="1">Belongs to the LOR family.</text>
</comment>
<dbReference type="Proteomes" id="UP000231279">
    <property type="component" value="Unassembled WGS sequence"/>
</dbReference>
<organism evidence="2 3">
    <name type="scientific">Handroanthus impetiginosus</name>
    <dbReference type="NCBI Taxonomy" id="429701"/>
    <lineage>
        <taxon>Eukaryota</taxon>
        <taxon>Viridiplantae</taxon>
        <taxon>Streptophyta</taxon>
        <taxon>Embryophyta</taxon>
        <taxon>Tracheophyta</taxon>
        <taxon>Spermatophyta</taxon>
        <taxon>Magnoliopsida</taxon>
        <taxon>eudicotyledons</taxon>
        <taxon>Gunneridae</taxon>
        <taxon>Pentapetalae</taxon>
        <taxon>asterids</taxon>
        <taxon>lamiids</taxon>
        <taxon>Lamiales</taxon>
        <taxon>Bignoniaceae</taxon>
        <taxon>Crescentiina</taxon>
        <taxon>Tabebuia alliance</taxon>
        <taxon>Handroanthus</taxon>
    </lineage>
</organism>
<dbReference type="Pfam" id="PF04525">
    <property type="entry name" value="LOR"/>
    <property type="match status" value="1"/>
</dbReference>
<dbReference type="InterPro" id="IPR007612">
    <property type="entry name" value="LOR"/>
</dbReference>
<reference evidence="3" key="1">
    <citation type="journal article" date="2018" name="Gigascience">
        <title>Genome assembly of the Pink Ipe (Handroanthus impetiginosus, Bignoniaceae), a highly valued, ecologically keystone Neotropical timber forest tree.</title>
        <authorList>
            <person name="Silva-Junior O.B."/>
            <person name="Grattapaglia D."/>
            <person name="Novaes E."/>
            <person name="Collevatti R.G."/>
        </authorList>
    </citation>
    <scope>NUCLEOTIDE SEQUENCE [LARGE SCALE GENOMIC DNA]</scope>
    <source>
        <strain evidence="3">cv. UFG-1</strain>
    </source>
</reference>
<dbReference type="SUPFAM" id="SSF54518">
    <property type="entry name" value="Tubby C-terminal domain-like"/>
    <property type="match status" value="1"/>
</dbReference>
<accession>A0A2G9G7N8</accession>
<dbReference type="AlphaFoldDB" id="A0A2G9G7N8"/>
<dbReference type="PANTHER" id="PTHR31087">
    <property type="match status" value="1"/>
</dbReference>
<dbReference type="Gene3D" id="2.40.160.200">
    <property type="entry name" value="LURP1-related"/>
    <property type="match status" value="1"/>
</dbReference>
<dbReference type="InterPro" id="IPR025659">
    <property type="entry name" value="Tubby-like_C"/>
</dbReference>